<comment type="caution">
    <text evidence="3">The sequence shown here is derived from an EMBL/GenBank/DDBJ whole genome shotgun (WGS) entry which is preliminary data.</text>
</comment>
<feature type="compositionally biased region" description="Polar residues" evidence="1">
    <location>
        <begin position="1"/>
        <end position="20"/>
    </location>
</feature>
<dbReference type="PANTHER" id="PTHR43591">
    <property type="entry name" value="METHYLTRANSFERASE"/>
    <property type="match status" value="1"/>
</dbReference>
<sequence>MTTSNASTYRQSHDPSVTNTHARRTAEVEGAFVLPRISQNFRILDVGCGPGSITCGFARYVPQGSVTGIDLTEEVLSQARTKLSNLNPKPSNVTFELGNAADGLKYPDDSFDVVFTSQVLIHIPDAVKALKEMKRVCKPGGFVACREADLPFHWHPFLPGIQLWSKYFHSLIFGPTDSAYPMNPPYGPGHRAGVMVHFWARQAGFDPEKMERADEVQVWATKEDRKWFSEGLWGRIEKGGQGEKFRELGASEEDVDMMIKDLKAWADDVDGWHGQIQCQIICRV</sequence>
<gene>
    <name evidence="3" type="ORF">BCR34DRAFT_570320</name>
</gene>
<dbReference type="SUPFAM" id="SSF53335">
    <property type="entry name" value="S-adenosyl-L-methionine-dependent methyltransferases"/>
    <property type="match status" value="1"/>
</dbReference>
<dbReference type="Gene3D" id="3.40.50.150">
    <property type="entry name" value="Vaccinia Virus protein VP39"/>
    <property type="match status" value="1"/>
</dbReference>
<dbReference type="InterPro" id="IPR029063">
    <property type="entry name" value="SAM-dependent_MTases_sf"/>
</dbReference>
<feature type="region of interest" description="Disordered" evidence="1">
    <location>
        <begin position="1"/>
        <end position="21"/>
    </location>
</feature>
<dbReference type="InterPro" id="IPR025714">
    <property type="entry name" value="Methyltranfer_dom"/>
</dbReference>
<dbReference type="AlphaFoldDB" id="A0A1Y1ZDR0"/>
<dbReference type="CDD" id="cd02440">
    <property type="entry name" value="AdoMet_MTases"/>
    <property type="match status" value="1"/>
</dbReference>
<reference evidence="3 4" key="1">
    <citation type="submission" date="2016-07" db="EMBL/GenBank/DDBJ databases">
        <title>Pervasive Adenine N6-methylation of Active Genes in Fungi.</title>
        <authorList>
            <consortium name="DOE Joint Genome Institute"/>
            <person name="Mondo S.J."/>
            <person name="Dannebaum R.O."/>
            <person name="Kuo R.C."/>
            <person name="Labutti K."/>
            <person name="Haridas S."/>
            <person name="Kuo A."/>
            <person name="Salamov A."/>
            <person name="Ahrendt S.R."/>
            <person name="Lipzen A."/>
            <person name="Sullivan W."/>
            <person name="Andreopoulos W.B."/>
            <person name="Clum A."/>
            <person name="Lindquist E."/>
            <person name="Daum C."/>
            <person name="Ramamoorthy G.K."/>
            <person name="Gryganskyi A."/>
            <person name="Culley D."/>
            <person name="Magnuson J.K."/>
            <person name="James T.Y."/>
            <person name="O'Malley M.A."/>
            <person name="Stajich J.E."/>
            <person name="Spatafora J.W."/>
            <person name="Visel A."/>
            <person name="Grigoriev I.V."/>
        </authorList>
    </citation>
    <scope>NUCLEOTIDE SEQUENCE [LARGE SCALE GENOMIC DNA]</scope>
    <source>
        <strain evidence="3 4">CBS 115471</strain>
    </source>
</reference>
<accession>A0A1Y1ZDR0</accession>
<dbReference type="OrthoDB" id="10017101at2759"/>
<dbReference type="GO" id="GO:0008168">
    <property type="term" value="F:methyltransferase activity"/>
    <property type="evidence" value="ECO:0007669"/>
    <property type="project" value="UniProtKB-KW"/>
</dbReference>
<dbReference type="PANTHER" id="PTHR43591:SF24">
    <property type="entry name" value="2-METHOXY-6-POLYPRENYL-1,4-BENZOQUINOL METHYLASE, MITOCHONDRIAL"/>
    <property type="match status" value="1"/>
</dbReference>
<dbReference type="Proteomes" id="UP000193144">
    <property type="component" value="Unassembled WGS sequence"/>
</dbReference>
<feature type="domain" description="Methyltransferase" evidence="2">
    <location>
        <begin position="38"/>
        <end position="151"/>
    </location>
</feature>
<keyword evidence="4" id="KW-1185">Reference proteome</keyword>
<evidence type="ECO:0000256" key="1">
    <source>
        <dbReference type="SAM" id="MobiDB-lite"/>
    </source>
</evidence>
<keyword evidence="3" id="KW-0808">Transferase</keyword>
<name>A0A1Y1ZDR0_9PLEO</name>
<organism evidence="3 4">
    <name type="scientific">Clohesyomyces aquaticus</name>
    <dbReference type="NCBI Taxonomy" id="1231657"/>
    <lineage>
        <taxon>Eukaryota</taxon>
        <taxon>Fungi</taxon>
        <taxon>Dikarya</taxon>
        <taxon>Ascomycota</taxon>
        <taxon>Pezizomycotina</taxon>
        <taxon>Dothideomycetes</taxon>
        <taxon>Pleosporomycetidae</taxon>
        <taxon>Pleosporales</taxon>
        <taxon>Lindgomycetaceae</taxon>
        <taxon>Clohesyomyces</taxon>
    </lineage>
</organism>
<evidence type="ECO:0000313" key="3">
    <source>
        <dbReference type="EMBL" id="ORY07945.1"/>
    </source>
</evidence>
<dbReference type="GO" id="GO:0032259">
    <property type="term" value="P:methylation"/>
    <property type="evidence" value="ECO:0007669"/>
    <property type="project" value="UniProtKB-KW"/>
</dbReference>
<keyword evidence="3" id="KW-0489">Methyltransferase</keyword>
<protein>
    <submittedName>
        <fullName evidence="3">Methyltransferase type 11</fullName>
    </submittedName>
</protein>
<dbReference type="STRING" id="1231657.A0A1Y1ZDR0"/>
<proteinExistence type="predicted"/>
<dbReference type="Pfam" id="PF13847">
    <property type="entry name" value="Methyltransf_31"/>
    <property type="match status" value="1"/>
</dbReference>
<evidence type="ECO:0000313" key="4">
    <source>
        <dbReference type="Proteomes" id="UP000193144"/>
    </source>
</evidence>
<evidence type="ECO:0000259" key="2">
    <source>
        <dbReference type="Pfam" id="PF13847"/>
    </source>
</evidence>
<dbReference type="EMBL" id="MCFA01000105">
    <property type="protein sequence ID" value="ORY07945.1"/>
    <property type="molecule type" value="Genomic_DNA"/>
</dbReference>